<dbReference type="AlphaFoldDB" id="A0A939II92"/>
<keyword evidence="4" id="KW-1185">Reference proteome</keyword>
<gene>
    <name evidence="3" type="ORF">JYB65_03065</name>
</gene>
<sequence>MKLRIRDLREDSDLTQQRVAEMLMCDQSLYSKYERGERPVPLEIIVKLADLYETSIDYLVGRTDNKKPYK</sequence>
<dbReference type="GO" id="GO:0003677">
    <property type="term" value="F:DNA binding"/>
    <property type="evidence" value="ECO:0007669"/>
    <property type="project" value="UniProtKB-KW"/>
</dbReference>
<evidence type="ECO:0000313" key="3">
    <source>
        <dbReference type="EMBL" id="MBN7772333.1"/>
    </source>
</evidence>
<dbReference type="RefSeq" id="WP_206581142.1">
    <property type="nucleotide sequence ID" value="NZ_JAFJZZ010000001.1"/>
</dbReference>
<feature type="domain" description="HTH cro/C1-type" evidence="2">
    <location>
        <begin position="5"/>
        <end position="59"/>
    </location>
</feature>
<dbReference type="InterPro" id="IPR010982">
    <property type="entry name" value="Lambda_DNA-bd_dom_sf"/>
</dbReference>
<evidence type="ECO:0000259" key="2">
    <source>
        <dbReference type="PROSITE" id="PS50943"/>
    </source>
</evidence>
<dbReference type="PANTHER" id="PTHR46558:SF14">
    <property type="entry name" value="HTH-TYPE TRANSCRIPTIONAL REGULATOR ANSR"/>
    <property type="match status" value="1"/>
</dbReference>
<reference evidence="3" key="1">
    <citation type="submission" date="2021-02" db="EMBL/GenBank/DDBJ databases">
        <title>Abyssanaerobacter marinus gen.nov., sp., nov, anaerobic bacterium isolated from the Onnuri vent field of Indian Ocean and suggestion of Mogibacteriaceae fam. nov., and proposal of reclassification of ambiguous this family's genus member.</title>
        <authorList>
            <person name="Kim Y.J."/>
            <person name="Yang J.-A."/>
        </authorList>
    </citation>
    <scope>NUCLEOTIDE SEQUENCE</scope>
    <source>
        <strain evidence="3">DSM 2634</strain>
    </source>
</reference>
<name>A0A939II92_CLOAM</name>
<dbReference type="InterPro" id="IPR001387">
    <property type="entry name" value="Cro/C1-type_HTH"/>
</dbReference>
<proteinExistence type="predicted"/>
<dbReference type="SMART" id="SM00530">
    <property type="entry name" value="HTH_XRE"/>
    <property type="match status" value="1"/>
</dbReference>
<dbReference type="Pfam" id="PF01381">
    <property type="entry name" value="HTH_3"/>
    <property type="match status" value="1"/>
</dbReference>
<evidence type="ECO:0000313" key="4">
    <source>
        <dbReference type="Proteomes" id="UP000664545"/>
    </source>
</evidence>
<protein>
    <submittedName>
        <fullName evidence="3">Helix-turn-helix transcriptional regulator</fullName>
    </submittedName>
</protein>
<evidence type="ECO:0000256" key="1">
    <source>
        <dbReference type="ARBA" id="ARBA00023125"/>
    </source>
</evidence>
<dbReference type="CDD" id="cd00093">
    <property type="entry name" value="HTH_XRE"/>
    <property type="match status" value="1"/>
</dbReference>
<dbReference type="EMBL" id="JAFJZZ010000001">
    <property type="protein sequence ID" value="MBN7772333.1"/>
    <property type="molecule type" value="Genomic_DNA"/>
</dbReference>
<dbReference type="SUPFAM" id="SSF47413">
    <property type="entry name" value="lambda repressor-like DNA-binding domains"/>
    <property type="match status" value="1"/>
</dbReference>
<dbReference type="Proteomes" id="UP000664545">
    <property type="component" value="Unassembled WGS sequence"/>
</dbReference>
<dbReference type="Gene3D" id="1.10.260.40">
    <property type="entry name" value="lambda repressor-like DNA-binding domains"/>
    <property type="match status" value="1"/>
</dbReference>
<keyword evidence="1" id="KW-0238">DNA-binding</keyword>
<dbReference type="PROSITE" id="PS50943">
    <property type="entry name" value="HTH_CROC1"/>
    <property type="match status" value="1"/>
</dbReference>
<organism evidence="3 4">
    <name type="scientific">Clostridium aminobutyricum</name>
    <dbReference type="NCBI Taxonomy" id="33953"/>
    <lineage>
        <taxon>Bacteria</taxon>
        <taxon>Bacillati</taxon>
        <taxon>Bacillota</taxon>
        <taxon>Clostridia</taxon>
        <taxon>Eubacteriales</taxon>
        <taxon>Clostridiaceae</taxon>
        <taxon>Clostridium</taxon>
    </lineage>
</organism>
<accession>A0A939II92</accession>
<comment type="caution">
    <text evidence="3">The sequence shown here is derived from an EMBL/GenBank/DDBJ whole genome shotgun (WGS) entry which is preliminary data.</text>
</comment>
<dbReference type="PANTHER" id="PTHR46558">
    <property type="entry name" value="TRACRIPTIONAL REGULATORY PROTEIN-RELATED-RELATED"/>
    <property type="match status" value="1"/>
</dbReference>